<feature type="compositionally biased region" description="Polar residues" evidence="1">
    <location>
        <begin position="133"/>
        <end position="144"/>
    </location>
</feature>
<accession>A0A9J6BB00</accession>
<dbReference type="PANTHER" id="PTHR21719">
    <property type="entry name" value="FI06402P-RELATED"/>
    <property type="match status" value="1"/>
</dbReference>
<feature type="region of interest" description="Disordered" evidence="1">
    <location>
        <begin position="90"/>
        <end position="194"/>
    </location>
</feature>
<feature type="compositionally biased region" description="Basic residues" evidence="1">
    <location>
        <begin position="90"/>
        <end position="99"/>
    </location>
</feature>
<keyword evidence="2" id="KW-0732">Signal</keyword>
<name>A0A9J6BB00_POLVA</name>
<feature type="compositionally biased region" description="Polar residues" evidence="1">
    <location>
        <begin position="109"/>
        <end position="121"/>
    </location>
</feature>
<evidence type="ECO:0000256" key="2">
    <source>
        <dbReference type="SAM" id="SignalP"/>
    </source>
</evidence>
<comment type="caution">
    <text evidence="3">The sequence shown here is derived from an EMBL/GenBank/DDBJ whole genome shotgun (WGS) entry which is preliminary data.</text>
</comment>
<evidence type="ECO:0000256" key="1">
    <source>
        <dbReference type="SAM" id="MobiDB-lite"/>
    </source>
</evidence>
<dbReference type="Gene3D" id="2.10.90.10">
    <property type="entry name" value="Cystine-knot cytokines"/>
    <property type="match status" value="1"/>
</dbReference>
<keyword evidence="4" id="KW-1185">Reference proteome</keyword>
<dbReference type="EMBL" id="JADBJN010000004">
    <property type="protein sequence ID" value="KAG5666866.1"/>
    <property type="molecule type" value="Genomic_DNA"/>
</dbReference>
<sequence>MNFHIKIIPKKFILFLFLLITTLINIQQSSAATSLQESPHKSHHHKHRHKHQFLTINSNQIHDIREAFAEYRNIVDKEKLNFEDIKPLRQHHPHRHHHHSTDEEETIPATHQHQGSDSSQLMHRHKRLPGSNRHPTTRVTTSTQATDEYDYNDDDENDATNRRANDDAHVQQDSSDSHQMSEGESLTSYKYSSLGTREGVKKSFEEMQRNQQDIHSLINQNIRRTRIDGMCRWPNKKVIEMPQHPSKIYTPRKYVIHMCSDDTSCCGSSSRTCVAKNSTKLTYWFHVRYANRTESVEPLIVTNHTECYCINKIPLTTRYTTTTIMPSIMLRTTRTTTSCRCPETFEAVYSNNFNCECKCEGNGAQCKLKHEGKEGFSLHDRRCILRGICTKPQCLYGDYEMNEGRCPVKSHHRHHQYSPR</sequence>
<dbReference type="SUPFAM" id="SSF57501">
    <property type="entry name" value="Cystine-knot cytokines"/>
    <property type="match status" value="1"/>
</dbReference>
<dbReference type="AlphaFoldDB" id="A0A9J6BB00"/>
<feature type="signal peptide" evidence="2">
    <location>
        <begin position="1"/>
        <end position="31"/>
    </location>
</feature>
<feature type="compositionally biased region" description="Polar residues" evidence="1">
    <location>
        <begin position="182"/>
        <end position="194"/>
    </location>
</feature>
<feature type="chain" id="PRO_5039944575" description="Platelet-derived growth factor (PDGF) family profile domain-containing protein" evidence="2">
    <location>
        <begin position="32"/>
        <end position="420"/>
    </location>
</feature>
<evidence type="ECO:0008006" key="5">
    <source>
        <dbReference type="Google" id="ProtNLM"/>
    </source>
</evidence>
<protein>
    <recommendedName>
        <fullName evidence="5">Platelet-derived growth factor (PDGF) family profile domain-containing protein</fullName>
    </recommendedName>
</protein>
<gene>
    <name evidence="3" type="ORF">PVAND_014874</name>
</gene>
<dbReference type="PANTHER" id="PTHR21719:SF1">
    <property type="entry name" value="FI06402P-RELATED"/>
    <property type="match status" value="1"/>
</dbReference>
<feature type="compositionally biased region" description="Basic and acidic residues" evidence="1">
    <location>
        <begin position="159"/>
        <end position="181"/>
    </location>
</feature>
<reference evidence="3" key="1">
    <citation type="submission" date="2021-03" db="EMBL/GenBank/DDBJ databases">
        <title>Chromosome level genome of the anhydrobiotic midge Polypedilum vanderplanki.</title>
        <authorList>
            <person name="Yoshida Y."/>
            <person name="Kikawada T."/>
            <person name="Gusev O."/>
        </authorList>
    </citation>
    <scope>NUCLEOTIDE SEQUENCE</scope>
    <source>
        <strain evidence="3">NIAS01</strain>
        <tissue evidence="3">Whole body or cell culture</tissue>
    </source>
</reference>
<feature type="compositionally biased region" description="Acidic residues" evidence="1">
    <location>
        <begin position="147"/>
        <end position="158"/>
    </location>
</feature>
<dbReference type="InterPro" id="IPR029034">
    <property type="entry name" value="Cystine-knot_cytokine"/>
</dbReference>
<proteinExistence type="predicted"/>
<dbReference type="Proteomes" id="UP001107558">
    <property type="component" value="Chromosome 4"/>
</dbReference>
<organism evidence="3 4">
    <name type="scientific">Polypedilum vanderplanki</name>
    <name type="common">Sleeping chironomid midge</name>
    <dbReference type="NCBI Taxonomy" id="319348"/>
    <lineage>
        <taxon>Eukaryota</taxon>
        <taxon>Metazoa</taxon>
        <taxon>Ecdysozoa</taxon>
        <taxon>Arthropoda</taxon>
        <taxon>Hexapoda</taxon>
        <taxon>Insecta</taxon>
        <taxon>Pterygota</taxon>
        <taxon>Neoptera</taxon>
        <taxon>Endopterygota</taxon>
        <taxon>Diptera</taxon>
        <taxon>Nematocera</taxon>
        <taxon>Chironomoidea</taxon>
        <taxon>Chironomidae</taxon>
        <taxon>Chironominae</taxon>
        <taxon>Polypedilum</taxon>
        <taxon>Polypedilum</taxon>
    </lineage>
</organism>
<dbReference type="GO" id="GO:0035099">
    <property type="term" value="P:hemocyte migration"/>
    <property type="evidence" value="ECO:0007669"/>
    <property type="project" value="TreeGrafter"/>
</dbReference>
<dbReference type="OrthoDB" id="6370328at2759"/>
<evidence type="ECO:0000313" key="3">
    <source>
        <dbReference type="EMBL" id="KAG5666866.1"/>
    </source>
</evidence>
<evidence type="ECO:0000313" key="4">
    <source>
        <dbReference type="Proteomes" id="UP001107558"/>
    </source>
</evidence>